<feature type="domain" description="PepSY" evidence="2">
    <location>
        <begin position="40"/>
        <end position="92"/>
    </location>
</feature>
<keyword evidence="1" id="KW-0732">Signal</keyword>
<dbReference type="EMBL" id="JBCEWA010000003">
    <property type="protein sequence ID" value="MEL5987790.1"/>
    <property type="molecule type" value="Genomic_DNA"/>
</dbReference>
<evidence type="ECO:0000313" key="3">
    <source>
        <dbReference type="EMBL" id="MEL5987790.1"/>
    </source>
</evidence>
<feature type="domain" description="PepSY" evidence="2">
    <location>
        <begin position="106"/>
        <end position="160"/>
    </location>
</feature>
<evidence type="ECO:0000259" key="2">
    <source>
        <dbReference type="Pfam" id="PF03413"/>
    </source>
</evidence>
<sequence>MKKIFTTTVLATTIGLSGIVGYAAAGQGDATPTTASAKSVSFAEAKKIALKKVNGKIIEADRDADDGEYEFDIRKGNYVYEVEVKKRTGKAYITDKDYEPVKKANISRAEAKKIALKKVPNAKVVKIELDDGKYEVELVKGNYEYELEISAKTGKILDYERDDRD</sequence>
<dbReference type="InterPro" id="IPR025711">
    <property type="entry name" value="PepSY"/>
</dbReference>
<feature type="chain" id="PRO_5046042060" evidence="1">
    <location>
        <begin position="26"/>
        <end position="165"/>
    </location>
</feature>
<accession>A0ABU9LL04</accession>
<evidence type="ECO:0000256" key="1">
    <source>
        <dbReference type="SAM" id="SignalP"/>
    </source>
</evidence>
<name>A0ABU9LL04_9BACL</name>
<gene>
    <name evidence="3" type="ORF">AAF454_05115</name>
</gene>
<dbReference type="Proteomes" id="UP001398420">
    <property type="component" value="Unassembled WGS sequence"/>
</dbReference>
<evidence type="ECO:0000313" key="4">
    <source>
        <dbReference type="Proteomes" id="UP001398420"/>
    </source>
</evidence>
<dbReference type="Pfam" id="PF03413">
    <property type="entry name" value="PepSY"/>
    <property type="match status" value="2"/>
</dbReference>
<dbReference type="Gene3D" id="3.10.450.40">
    <property type="match status" value="2"/>
</dbReference>
<reference evidence="3 4" key="1">
    <citation type="submission" date="2024-04" db="EMBL/GenBank/DDBJ databases">
        <authorList>
            <person name="Wu Y.S."/>
            <person name="Zhang L."/>
        </authorList>
    </citation>
    <scope>NUCLEOTIDE SEQUENCE [LARGE SCALE GENOMIC DNA]</scope>
    <source>
        <strain evidence="3 4">KG-01</strain>
    </source>
</reference>
<keyword evidence="4" id="KW-1185">Reference proteome</keyword>
<organism evidence="3 4">
    <name type="scientific">Kurthia gibsonii</name>
    <dbReference type="NCBI Taxonomy" id="33946"/>
    <lineage>
        <taxon>Bacteria</taxon>
        <taxon>Bacillati</taxon>
        <taxon>Bacillota</taxon>
        <taxon>Bacilli</taxon>
        <taxon>Bacillales</taxon>
        <taxon>Caryophanaceae</taxon>
        <taxon>Kurthia</taxon>
    </lineage>
</organism>
<proteinExistence type="predicted"/>
<dbReference type="RefSeq" id="WP_126991003.1">
    <property type="nucleotide sequence ID" value="NZ_CP147847.1"/>
</dbReference>
<comment type="caution">
    <text evidence="3">The sequence shown here is derived from an EMBL/GenBank/DDBJ whole genome shotgun (WGS) entry which is preliminary data.</text>
</comment>
<protein>
    <submittedName>
        <fullName evidence="3">PepSY domain-containing protein</fullName>
    </submittedName>
</protein>
<dbReference type="SUPFAM" id="SSF160574">
    <property type="entry name" value="BT0923-like"/>
    <property type="match status" value="1"/>
</dbReference>
<feature type="signal peptide" evidence="1">
    <location>
        <begin position="1"/>
        <end position="25"/>
    </location>
</feature>